<accession>A0A450TVY5</accession>
<evidence type="ECO:0000256" key="1">
    <source>
        <dbReference type="SAM" id="MobiDB-lite"/>
    </source>
</evidence>
<feature type="region of interest" description="Disordered" evidence="1">
    <location>
        <begin position="69"/>
        <end position="90"/>
    </location>
</feature>
<reference evidence="2" key="1">
    <citation type="submission" date="2019-02" db="EMBL/GenBank/DDBJ databases">
        <authorList>
            <person name="Gruber-Vodicka R. H."/>
            <person name="Seah K. B. B."/>
        </authorList>
    </citation>
    <scope>NUCLEOTIDE SEQUENCE</scope>
    <source>
        <strain evidence="2">BECK_BZ131</strain>
    </source>
</reference>
<proteinExistence type="predicted"/>
<gene>
    <name evidence="2" type="ORF">BECKFW1821C_GA0114237_104510</name>
</gene>
<dbReference type="EMBL" id="CAADFE010000045">
    <property type="protein sequence ID" value="VFJ73134.1"/>
    <property type="molecule type" value="Genomic_DNA"/>
</dbReference>
<sequence>MSAAEERRYPGNADWLTHPDPHLLFAGLAKEQGPVVPLSSKRKLVAINGLETITEVLKEQADKLRRPISLKALQSGPAPRTVRDKRRPIA</sequence>
<name>A0A450TVY5_9GAMM</name>
<organism evidence="2">
    <name type="scientific">Candidatus Kentrum sp. FW</name>
    <dbReference type="NCBI Taxonomy" id="2126338"/>
    <lineage>
        <taxon>Bacteria</taxon>
        <taxon>Pseudomonadati</taxon>
        <taxon>Pseudomonadota</taxon>
        <taxon>Gammaproteobacteria</taxon>
        <taxon>Candidatus Kentrum</taxon>
    </lineage>
</organism>
<protein>
    <submittedName>
        <fullName evidence="2">Uncharacterized protein</fullName>
    </submittedName>
</protein>
<dbReference type="AlphaFoldDB" id="A0A450TVY5"/>
<evidence type="ECO:0000313" key="2">
    <source>
        <dbReference type="EMBL" id="VFJ73134.1"/>
    </source>
</evidence>